<dbReference type="RefSeq" id="WP_018382700.1">
    <property type="nucleotide sequence ID" value="NZ_LLZU01000013.1"/>
</dbReference>
<dbReference type="EMBL" id="LLZU01000013">
    <property type="protein sequence ID" value="KRV49250.1"/>
    <property type="molecule type" value="Genomic_DNA"/>
</dbReference>
<feature type="region of interest" description="Disordered" evidence="2">
    <location>
        <begin position="19"/>
        <end position="52"/>
    </location>
</feature>
<dbReference type="Pfam" id="PF12972">
    <property type="entry name" value="NAGLU_C"/>
    <property type="match status" value="1"/>
</dbReference>
<proteinExistence type="predicted"/>
<feature type="signal peptide" evidence="3">
    <location>
        <begin position="1"/>
        <end position="26"/>
    </location>
</feature>
<dbReference type="STRING" id="76728.AQ490_03345"/>
<dbReference type="AlphaFoldDB" id="A0A0T6LTU1"/>
<feature type="compositionally biased region" description="Low complexity" evidence="2">
    <location>
        <begin position="39"/>
        <end position="49"/>
    </location>
</feature>
<dbReference type="InterPro" id="IPR029018">
    <property type="entry name" value="Hex-like_dom2"/>
</dbReference>
<feature type="domain" description="Alpha-N-acetylglucosaminidase N-terminal" evidence="5">
    <location>
        <begin position="55"/>
        <end position="140"/>
    </location>
</feature>
<gene>
    <name evidence="7" type="ORF">AQ490_03345</name>
</gene>
<dbReference type="Gene3D" id="3.30.379.10">
    <property type="entry name" value="Chitobiase/beta-hexosaminidase domain 2-like"/>
    <property type="match status" value="1"/>
</dbReference>
<dbReference type="GO" id="GO:0005975">
    <property type="term" value="P:carbohydrate metabolic process"/>
    <property type="evidence" value="ECO:0007669"/>
    <property type="project" value="UniProtKB-ARBA"/>
</dbReference>
<evidence type="ECO:0000313" key="7">
    <source>
        <dbReference type="EMBL" id="KRV49250.1"/>
    </source>
</evidence>
<dbReference type="InterPro" id="IPR024733">
    <property type="entry name" value="NAGLU_tim-barrel"/>
</dbReference>
<feature type="chain" id="PRO_5039112057" evidence="3">
    <location>
        <begin position="27"/>
        <end position="761"/>
    </location>
</feature>
<dbReference type="PANTHER" id="PTHR12872:SF1">
    <property type="entry name" value="ALPHA-N-ACETYLGLUCOSAMINIDASE"/>
    <property type="match status" value="1"/>
</dbReference>
<accession>A0A0T6LTU1</accession>
<keyword evidence="3" id="KW-0732">Signal</keyword>
<dbReference type="Gene3D" id="3.20.20.80">
    <property type="entry name" value="Glycosidases"/>
    <property type="match status" value="1"/>
</dbReference>
<evidence type="ECO:0000259" key="6">
    <source>
        <dbReference type="Pfam" id="PF12972"/>
    </source>
</evidence>
<dbReference type="Proteomes" id="UP000050867">
    <property type="component" value="Unassembled WGS sequence"/>
</dbReference>
<comment type="caution">
    <text evidence="7">The sequence shown here is derived from an EMBL/GenBank/DDBJ whole genome shotgun (WGS) entry which is preliminary data.</text>
</comment>
<dbReference type="Gene3D" id="1.20.120.670">
    <property type="entry name" value="N-acetyl-b-d-glucoasminidase"/>
    <property type="match status" value="1"/>
</dbReference>
<dbReference type="PROSITE" id="PS51318">
    <property type="entry name" value="TAT"/>
    <property type="match status" value="1"/>
</dbReference>
<dbReference type="Pfam" id="PF05089">
    <property type="entry name" value="NAGLU"/>
    <property type="match status" value="1"/>
</dbReference>
<evidence type="ECO:0000259" key="4">
    <source>
        <dbReference type="Pfam" id="PF05089"/>
    </source>
</evidence>
<evidence type="ECO:0000259" key="5">
    <source>
        <dbReference type="Pfam" id="PF12971"/>
    </source>
</evidence>
<sequence>MIRRRTILGTAAGVTAAGGLGGSAAAASQAGRNPPPAGAPAAGPDDTGALFDPSPAQQALLRLLPHHADQVRLRAAERDLTPGGPVDWFRVSGTGGKVTVDGTSPAVLLTGVHWYLKYSAGVDVSWPGHSLDRLPRRLPAPARELHREAVVRNRFALNDTHEGYTGPYRDWADWEREIDLLALNGINQVLVTTGQEAVYHRALGEFGYSDQEMRRWIPGPAHQPWWLLQNLSEFGGPLSSQLLRARISLGRKVVERLRSLGMESVLPGWFGTVPVDFAERNPGAHTVPQGDWLGAFTRPHWLDPRGDHFASVGEAFYRHQAELFGAAGHVKMDLLHEGGTPGDVPVPDAARGVMAALQRARPGAVWVLLGWQANPRREVLEAVDRERLLVVDGLSDRYPDLDREKAWVGTPYAFGTIYNFGGHTTVGANTAVWARRFDAWRTRPGSRLTGIALMPEGMGTNPAANDLFTELAWRQGPVDHRAWFAEWADRRYGGGDRAARAAWEILRRTAYSLAEGRWSEAQDSLFTARPSLTATSAASWSPKEMRYDADAFEPALGELLRVAAPQRATDAYRFDLVDVARQALANRSRLLLPRIRDAHRGQDRETFTELTGQWLTAMELLEELLASDPRFLLGRWLRDATRWAADDQEAARLEFDARSIITVWGPRRAADPGGLRDYANREWSGLVGDFYLPRWRRYFAALEETVDEGAEPEPIDWFALEDAWTRRRGGYPVEPTGDPHRIAGRVWRTLRDTHPEGDGTA</sequence>
<dbReference type="GO" id="GO:0016787">
    <property type="term" value="F:hydrolase activity"/>
    <property type="evidence" value="ECO:0007669"/>
    <property type="project" value="UniProtKB-KW"/>
</dbReference>
<keyword evidence="8" id="KW-1185">Reference proteome</keyword>
<organism evidence="7 8">
    <name type="scientific">Wenjunlia vitaminophila</name>
    <name type="common">Streptomyces vitaminophilus</name>
    <dbReference type="NCBI Taxonomy" id="76728"/>
    <lineage>
        <taxon>Bacteria</taxon>
        <taxon>Bacillati</taxon>
        <taxon>Actinomycetota</taxon>
        <taxon>Actinomycetes</taxon>
        <taxon>Kitasatosporales</taxon>
        <taxon>Streptomycetaceae</taxon>
        <taxon>Wenjunlia</taxon>
    </lineage>
</organism>
<evidence type="ECO:0000256" key="1">
    <source>
        <dbReference type="ARBA" id="ARBA00022801"/>
    </source>
</evidence>
<evidence type="ECO:0000256" key="2">
    <source>
        <dbReference type="SAM" id="MobiDB-lite"/>
    </source>
</evidence>
<keyword evidence="1" id="KW-0378">Hydrolase</keyword>
<dbReference type="InterPro" id="IPR006311">
    <property type="entry name" value="TAT_signal"/>
</dbReference>
<dbReference type="InterPro" id="IPR024732">
    <property type="entry name" value="NAGLU_C"/>
</dbReference>
<name>A0A0T6LTU1_WENVI</name>
<protein>
    <submittedName>
        <fullName evidence="7">Alpha-N-acetylglucosaminidase</fullName>
    </submittedName>
</protein>
<dbReference type="eggNOG" id="COG3669">
    <property type="taxonomic scope" value="Bacteria"/>
</dbReference>
<dbReference type="InterPro" id="IPR007781">
    <property type="entry name" value="NAGLU"/>
</dbReference>
<dbReference type="InterPro" id="IPR024240">
    <property type="entry name" value="NAGLU_N"/>
</dbReference>
<feature type="domain" description="Alpha-N-acetylglucosaminidase C-terminal" evidence="6">
    <location>
        <begin position="483"/>
        <end position="746"/>
    </location>
</feature>
<dbReference type="PANTHER" id="PTHR12872">
    <property type="entry name" value="ALPHA-N-ACETYLGLUCOSAMINIDASE"/>
    <property type="match status" value="1"/>
</dbReference>
<reference evidence="7 8" key="1">
    <citation type="submission" date="2015-10" db="EMBL/GenBank/DDBJ databases">
        <title>Draft genome sequence of pyrrolomycin-producing Streptomyces vitaminophilus.</title>
        <authorList>
            <person name="Graham D.E."/>
            <person name="Mahan K.M."/>
            <person name="Klingeman D.M."/>
            <person name="Hettich R.L."/>
            <person name="Parry R.J."/>
        </authorList>
    </citation>
    <scope>NUCLEOTIDE SEQUENCE [LARGE SCALE GENOMIC DNA]</scope>
    <source>
        <strain evidence="7 8">ATCC 31673</strain>
    </source>
</reference>
<evidence type="ECO:0000256" key="3">
    <source>
        <dbReference type="SAM" id="SignalP"/>
    </source>
</evidence>
<dbReference type="Pfam" id="PF12971">
    <property type="entry name" value="NAGLU_N"/>
    <property type="match status" value="1"/>
</dbReference>
<evidence type="ECO:0000313" key="8">
    <source>
        <dbReference type="Proteomes" id="UP000050867"/>
    </source>
</evidence>
<feature type="domain" description="Alpha-N-acetylglucosaminidase tim-barrel" evidence="4">
    <location>
        <begin position="154"/>
        <end position="475"/>
    </location>
</feature>